<feature type="region of interest" description="Disordered" evidence="4">
    <location>
        <begin position="176"/>
        <end position="210"/>
    </location>
</feature>
<feature type="compositionally biased region" description="Basic residues" evidence="4">
    <location>
        <begin position="85"/>
        <end position="96"/>
    </location>
</feature>
<organism evidence="6 7">
    <name type="scientific">Hebeloma cylindrosporum</name>
    <dbReference type="NCBI Taxonomy" id="76867"/>
    <lineage>
        <taxon>Eukaryota</taxon>
        <taxon>Fungi</taxon>
        <taxon>Dikarya</taxon>
        <taxon>Basidiomycota</taxon>
        <taxon>Agaricomycotina</taxon>
        <taxon>Agaricomycetes</taxon>
        <taxon>Agaricomycetidae</taxon>
        <taxon>Agaricales</taxon>
        <taxon>Agaricineae</taxon>
        <taxon>Hymenogastraceae</taxon>
        <taxon>Hebeloma</taxon>
    </lineage>
</organism>
<dbReference type="InterPro" id="IPR036910">
    <property type="entry name" value="HMG_box_dom_sf"/>
</dbReference>
<dbReference type="Proteomes" id="UP000053424">
    <property type="component" value="Unassembled WGS sequence"/>
</dbReference>
<feature type="compositionally biased region" description="Polar residues" evidence="4">
    <location>
        <begin position="60"/>
        <end position="71"/>
    </location>
</feature>
<feature type="compositionally biased region" description="Polar residues" evidence="4">
    <location>
        <begin position="363"/>
        <end position="382"/>
    </location>
</feature>
<feature type="region of interest" description="Disordered" evidence="4">
    <location>
        <begin position="362"/>
        <end position="387"/>
    </location>
</feature>
<dbReference type="CDD" id="cd01389">
    <property type="entry name" value="HMG-box_ROX1-like"/>
    <property type="match status" value="1"/>
</dbReference>
<dbReference type="SMART" id="SM00398">
    <property type="entry name" value="HMG"/>
    <property type="match status" value="1"/>
</dbReference>
<dbReference type="SUPFAM" id="SSF47095">
    <property type="entry name" value="HMG-box"/>
    <property type="match status" value="1"/>
</dbReference>
<feature type="compositionally biased region" description="Low complexity" evidence="4">
    <location>
        <begin position="452"/>
        <end position="461"/>
    </location>
</feature>
<feature type="compositionally biased region" description="Low complexity" evidence="4">
    <location>
        <begin position="482"/>
        <end position="501"/>
    </location>
</feature>
<keyword evidence="2 3" id="KW-0539">Nucleus</keyword>
<dbReference type="GO" id="GO:0005634">
    <property type="term" value="C:nucleus"/>
    <property type="evidence" value="ECO:0007669"/>
    <property type="project" value="UniProtKB-UniRule"/>
</dbReference>
<feature type="compositionally biased region" description="Gly residues" evidence="4">
    <location>
        <begin position="502"/>
        <end position="511"/>
    </location>
</feature>
<feature type="region of interest" description="Disordered" evidence="4">
    <location>
        <begin position="1"/>
        <end position="102"/>
    </location>
</feature>
<evidence type="ECO:0000256" key="1">
    <source>
        <dbReference type="ARBA" id="ARBA00023125"/>
    </source>
</evidence>
<reference evidence="7" key="2">
    <citation type="submission" date="2015-01" db="EMBL/GenBank/DDBJ databases">
        <title>Evolutionary Origins and Diversification of the Mycorrhizal Mutualists.</title>
        <authorList>
            <consortium name="DOE Joint Genome Institute"/>
            <consortium name="Mycorrhizal Genomics Consortium"/>
            <person name="Kohler A."/>
            <person name="Kuo A."/>
            <person name="Nagy L.G."/>
            <person name="Floudas D."/>
            <person name="Copeland A."/>
            <person name="Barry K.W."/>
            <person name="Cichocki N."/>
            <person name="Veneault-Fourrey C."/>
            <person name="LaButti K."/>
            <person name="Lindquist E.A."/>
            <person name="Lipzen A."/>
            <person name="Lundell T."/>
            <person name="Morin E."/>
            <person name="Murat C."/>
            <person name="Riley R."/>
            <person name="Ohm R."/>
            <person name="Sun H."/>
            <person name="Tunlid A."/>
            <person name="Henrissat B."/>
            <person name="Grigoriev I.V."/>
            <person name="Hibbett D.S."/>
            <person name="Martin F."/>
        </authorList>
    </citation>
    <scope>NUCLEOTIDE SEQUENCE [LARGE SCALE GENOMIC DNA]</scope>
    <source>
        <strain evidence="7">h7</strain>
    </source>
</reference>
<dbReference type="Pfam" id="PF00505">
    <property type="entry name" value="HMG_box"/>
    <property type="match status" value="1"/>
</dbReference>
<dbReference type="OrthoDB" id="6247875at2759"/>
<dbReference type="PROSITE" id="PS50118">
    <property type="entry name" value="HMG_BOX_2"/>
    <property type="match status" value="1"/>
</dbReference>
<name>A0A0C2Y7J4_HEBCY</name>
<dbReference type="PANTHER" id="PTHR45789:SF2">
    <property type="entry name" value="FI18025P1"/>
    <property type="match status" value="1"/>
</dbReference>
<protein>
    <recommendedName>
        <fullName evidence="5">HMG box domain-containing protein</fullName>
    </recommendedName>
</protein>
<dbReference type="Gene3D" id="1.10.30.10">
    <property type="entry name" value="High mobility group box domain"/>
    <property type="match status" value="1"/>
</dbReference>
<feature type="compositionally biased region" description="Low complexity" evidence="4">
    <location>
        <begin position="591"/>
        <end position="605"/>
    </location>
</feature>
<feature type="compositionally biased region" description="Basic residues" evidence="4">
    <location>
        <begin position="1"/>
        <end position="13"/>
    </location>
</feature>
<feature type="DNA-binding region" description="HMG box" evidence="3">
    <location>
        <begin position="100"/>
        <end position="169"/>
    </location>
</feature>
<dbReference type="EMBL" id="KN831800">
    <property type="protein sequence ID" value="KIM36997.1"/>
    <property type="molecule type" value="Genomic_DNA"/>
</dbReference>
<feature type="compositionally biased region" description="Low complexity" evidence="4">
    <location>
        <begin position="537"/>
        <end position="553"/>
    </location>
</feature>
<dbReference type="STRING" id="686832.A0A0C2Y7J4"/>
<evidence type="ECO:0000259" key="5">
    <source>
        <dbReference type="PROSITE" id="PS50118"/>
    </source>
</evidence>
<sequence length="672" mass="73484">MVSQRASRRRRSSHAIFTPAKPGVYGKQHDQQQQQQRPVTFAPNVTPVTFTDTSDDLLLPQSNPSASSPTATLFPPSETPAPAPTRKRCPPGKRRSQGYIPRPPNAFMLFRADFVRQKHVPGSIETNHGSLSKIIGTCWRQLPFEEKRFWEVKAKVEKAKHKALYPTYRFRPVHKKNKGSALDPSIPSFDDPAVSKRKEKQPTTAEDERRCDAVAQLLLEGKKGEELAQAVRHLDRERELHREMEMGYLGGYDNDGNSRRNSYDLELGYDSRGPSPMLSAVSSSSTAPSHLHMPLPMYVPPSYYGMNFPRRPSSVPLPLPDFFGSYNAPGIAIPSLPSLSLSRPVSPVGSIARHTHQHHHSANFLNPFQNPFEDSSSSSNHDFQFAPLAPSPQYAQQAFAPFVQPSSSSSSAFAFGGMYPTPNSQRSSLGLGHRRASSAQAMLMRSWTMPMASSSAQQQQQVERDHSPLPDVEAGLFDDFSFGRSAASSSSSSGSTPSGGATVEGGGGGGEVNMTMNAEGVDPMVPVLNGIDTSVDPVTSTSSNTPHSTHAASPMYGGDSPPLGSVEDVLPDFVEHHMHQQQQHQHHHLQSHLAAQQQQQQQHQHMGMEDILDMSAYGMYPDLDLDVDPIERSIGVVERVGGIGMGMEEGGMMMKHQEGYFEGVGGGGVYEV</sequence>
<gene>
    <name evidence="6" type="ORF">M413DRAFT_448734</name>
</gene>
<feature type="domain" description="HMG box" evidence="5">
    <location>
        <begin position="100"/>
        <end position="169"/>
    </location>
</feature>
<dbReference type="HOGENOM" id="CLU_026247_0_0_1"/>
<dbReference type="InterPro" id="IPR051356">
    <property type="entry name" value="SOX/SOX-like_TF"/>
</dbReference>
<accession>A0A0C2Y7J4</accession>
<evidence type="ECO:0000313" key="6">
    <source>
        <dbReference type="EMBL" id="KIM36997.1"/>
    </source>
</evidence>
<keyword evidence="1 3" id="KW-0238">DNA-binding</keyword>
<feature type="region of interest" description="Disordered" evidence="4">
    <location>
        <begin position="450"/>
        <end position="512"/>
    </location>
</feature>
<evidence type="ECO:0000256" key="4">
    <source>
        <dbReference type="SAM" id="MobiDB-lite"/>
    </source>
</evidence>
<evidence type="ECO:0000256" key="3">
    <source>
        <dbReference type="PROSITE-ProRule" id="PRU00267"/>
    </source>
</evidence>
<dbReference type="GO" id="GO:0000978">
    <property type="term" value="F:RNA polymerase II cis-regulatory region sequence-specific DNA binding"/>
    <property type="evidence" value="ECO:0007669"/>
    <property type="project" value="TreeGrafter"/>
</dbReference>
<dbReference type="AlphaFoldDB" id="A0A0C2Y7J4"/>
<evidence type="ECO:0000313" key="7">
    <source>
        <dbReference type="Proteomes" id="UP000053424"/>
    </source>
</evidence>
<proteinExistence type="predicted"/>
<evidence type="ECO:0000256" key="2">
    <source>
        <dbReference type="ARBA" id="ARBA00023242"/>
    </source>
</evidence>
<keyword evidence="7" id="KW-1185">Reference proteome</keyword>
<dbReference type="PANTHER" id="PTHR45789">
    <property type="entry name" value="FI18025P1"/>
    <property type="match status" value="1"/>
</dbReference>
<dbReference type="GO" id="GO:0000981">
    <property type="term" value="F:DNA-binding transcription factor activity, RNA polymerase II-specific"/>
    <property type="evidence" value="ECO:0007669"/>
    <property type="project" value="TreeGrafter"/>
</dbReference>
<reference evidence="6 7" key="1">
    <citation type="submission" date="2014-04" db="EMBL/GenBank/DDBJ databases">
        <authorList>
            <consortium name="DOE Joint Genome Institute"/>
            <person name="Kuo A."/>
            <person name="Gay G."/>
            <person name="Dore J."/>
            <person name="Kohler A."/>
            <person name="Nagy L.G."/>
            <person name="Floudas D."/>
            <person name="Copeland A."/>
            <person name="Barry K.W."/>
            <person name="Cichocki N."/>
            <person name="Veneault-Fourrey C."/>
            <person name="LaButti K."/>
            <person name="Lindquist E.A."/>
            <person name="Lipzen A."/>
            <person name="Lundell T."/>
            <person name="Morin E."/>
            <person name="Murat C."/>
            <person name="Sun H."/>
            <person name="Tunlid A."/>
            <person name="Henrissat B."/>
            <person name="Grigoriev I.V."/>
            <person name="Hibbett D.S."/>
            <person name="Martin F."/>
            <person name="Nordberg H.P."/>
            <person name="Cantor M.N."/>
            <person name="Hua S.X."/>
        </authorList>
    </citation>
    <scope>NUCLEOTIDE SEQUENCE [LARGE SCALE GENOMIC DNA]</scope>
    <source>
        <strain evidence="7">h7</strain>
    </source>
</reference>
<feature type="region of interest" description="Disordered" evidence="4">
    <location>
        <begin position="537"/>
        <end position="558"/>
    </location>
</feature>
<dbReference type="InterPro" id="IPR009071">
    <property type="entry name" value="HMG_box_dom"/>
</dbReference>
<feature type="region of interest" description="Disordered" evidence="4">
    <location>
        <begin position="579"/>
        <end position="605"/>
    </location>
</feature>